<dbReference type="PANTHER" id="PTHR43740">
    <property type="entry name" value="LEUCYL-TRNA SYNTHETASE"/>
    <property type="match status" value="1"/>
</dbReference>
<dbReference type="Gene3D" id="3.40.50.620">
    <property type="entry name" value="HUPs"/>
    <property type="match status" value="1"/>
</dbReference>
<comment type="caution">
    <text evidence="14">The sequence shown here is derived from an EMBL/GenBank/DDBJ whole genome shotgun (WGS) entry which is preliminary data.</text>
</comment>
<dbReference type="Pfam" id="PF08264">
    <property type="entry name" value="Anticodon_1"/>
    <property type="match status" value="1"/>
</dbReference>
<evidence type="ECO:0000256" key="7">
    <source>
        <dbReference type="ARBA" id="ARBA00022917"/>
    </source>
</evidence>
<dbReference type="FunFam" id="1.10.730.10:FF:000002">
    <property type="entry name" value="Leucine--tRNA ligase"/>
    <property type="match status" value="1"/>
</dbReference>
<dbReference type="InterPro" id="IPR002300">
    <property type="entry name" value="aa-tRNA-synth_Ia"/>
</dbReference>
<keyword evidence="6 11" id="KW-0067">ATP-binding</keyword>
<dbReference type="GO" id="GO:0005829">
    <property type="term" value="C:cytosol"/>
    <property type="evidence" value="ECO:0007669"/>
    <property type="project" value="TreeGrafter"/>
</dbReference>
<comment type="catalytic activity">
    <reaction evidence="10">
        <text>tRNA(Leu) + L-leucine + ATP = L-leucyl-tRNA(Leu) + AMP + diphosphate</text>
        <dbReference type="Rhea" id="RHEA:11688"/>
        <dbReference type="Rhea" id="RHEA-COMP:9613"/>
        <dbReference type="Rhea" id="RHEA-COMP:9622"/>
        <dbReference type="ChEBI" id="CHEBI:30616"/>
        <dbReference type="ChEBI" id="CHEBI:33019"/>
        <dbReference type="ChEBI" id="CHEBI:57427"/>
        <dbReference type="ChEBI" id="CHEBI:78442"/>
        <dbReference type="ChEBI" id="CHEBI:78494"/>
        <dbReference type="ChEBI" id="CHEBI:456215"/>
        <dbReference type="EC" id="6.1.1.4"/>
    </reaction>
</comment>
<feature type="domain" description="Aminoacyl-tRNA synthetase class Ia" evidence="12">
    <location>
        <begin position="12"/>
        <end position="427"/>
    </location>
</feature>
<evidence type="ECO:0000256" key="9">
    <source>
        <dbReference type="ARBA" id="ARBA00030520"/>
    </source>
</evidence>
<gene>
    <name evidence="14" type="ORF">UU24_C0002G0023</name>
</gene>
<organism evidence="14 15">
    <name type="scientific">Candidatus Nomurabacteria bacterium GW2011_GWA2_40_9</name>
    <dbReference type="NCBI Taxonomy" id="1618734"/>
    <lineage>
        <taxon>Bacteria</taxon>
        <taxon>Candidatus Nomuraibacteriota</taxon>
    </lineage>
</organism>
<keyword evidence="5 11" id="KW-0547">Nucleotide-binding</keyword>
<evidence type="ECO:0000256" key="6">
    <source>
        <dbReference type="ARBA" id="ARBA00022840"/>
    </source>
</evidence>
<dbReference type="InterPro" id="IPR014729">
    <property type="entry name" value="Rossmann-like_a/b/a_fold"/>
</dbReference>
<evidence type="ECO:0000256" key="8">
    <source>
        <dbReference type="ARBA" id="ARBA00023146"/>
    </source>
</evidence>
<dbReference type="InterPro" id="IPR001412">
    <property type="entry name" value="aa-tRNA-synth_I_CS"/>
</dbReference>
<keyword evidence="7 11" id="KW-0648">Protein biosynthesis</keyword>
<dbReference type="FunFam" id="3.40.50.620:FF:000060">
    <property type="entry name" value="Leucine--tRNA ligase"/>
    <property type="match status" value="1"/>
</dbReference>
<dbReference type="InterPro" id="IPR013155">
    <property type="entry name" value="M/V/L/I-tRNA-synth_anticd-bd"/>
</dbReference>
<keyword evidence="8 11" id="KW-0030">Aminoacyl-tRNA synthetase</keyword>
<feature type="domain" description="Methionyl/Valyl/Leucyl/Isoleucyl-tRNA synthetase anticodon-binding" evidence="13">
    <location>
        <begin position="490"/>
        <end position="613"/>
    </location>
</feature>
<dbReference type="InterPro" id="IPR009080">
    <property type="entry name" value="tRNAsynth_Ia_anticodon-bd"/>
</dbReference>
<dbReference type="GO" id="GO:0004823">
    <property type="term" value="F:leucine-tRNA ligase activity"/>
    <property type="evidence" value="ECO:0007669"/>
    <property type="project" value="UniProtKB-EC"/>
</dbReference>
<keyword evidence="3" id="KW-0963">Cytoplasm</keyword>
<comment type="similarity">
    <text evidence="1 11">Belongs to the class-I aminoacyl-tRNA synthetase family.</text>
</comment>
<dbReference type="PATRIC" id="fig|1618734.3.peg.78"/>
<dbReference type="CDD" id="cd07958">
    <property type="entry name" value="Anticodon_Ia_Leu_BEm"/>
    <property type="match status" value="1"/>
</dbReference>
<dbReference type="SUPFAM" id="SSF47323">
    <property type="entry name" value="Anticodon-binding domain of a subclass of class I aminoacyl-tRNA synthetases"/>
    <property type="match status" value="1"/>
</dbReference>
<evidence type="ECO:0000259" key="13">
    <source>
        <dbReference type="Pfam" id="PF08264"/>
    </source>
</evidence>
<dbReference type="CDD" id="cd00812">
    <property type="entry name" value="LeuRS_core"/>
    <property type="match status" value="1"/>
</dbReference>
<dbReference type="GO" id="GO:0006429">
    <property type="term" value="P:leucyl-tRNA aminoacylation"/>
    <property type="evidence" value="ECO:0007669"/>
    <property type="project" value="InterPro"/>
</dbReference>
<dbReference type="PRINTS" id="PR00985">
    <property type="entry name" value="TRNASYNTHLEU"/>
</dbReference>
<dbReference type="Gene3D" id="1.10.730.10">
    <property type="entry name" value="Isoleucyl-tRNA Synthetase, Domain 1"/>
    <property type="match status" value="1"/>
</dbReference>
<protein>
    <recommendedName>
        <fullName evidence="2">leucine--tRNA ligase</fullName>
        <ecNumber evidence="2">6.1.1.4</ecNumber>
    </recommendedName>
    <alternativeName>
        <fullName evidence="9">Leucyl-tRNA synthetase</fullName>
    </alternativeName>
</protein>
<dbReference type="FunFam" id="3.40.50.620:FF:000056">
    <property type="entry name" value="Leucine--tRNA ligase"/>
    <property type="match status" value="1"/>
</dbReference>
<dbReference type="EC" id="6.1.1.4" evidence="2"/>
<sequence>MKEYNHLKIEKKWQKEWHKKNTYKTLDKTEKKKMYVLDMFPYPSGEGLHVGHPRGYIGTDVYSRFKRMNNFNVLHPMGFDAFGLPAEQYALKNKIHPEIAVKKNVKRFKEQLSIMGVDYDWSREVNTTDSEYYKWTQWIFLQMYKKGLAYESYEPINWCPVDKTGLANEDIEDGKCERCGATVEKRPMRQWVLAITKYADRLIKDLDGLDWSDSVKESQRNWIGKSVNEKGETVYKLRDWVFSRQRYWGEPIPIIHCDSCGVVPVREEDLPVVLPKVKNYEPTDTGESPLATISKWVNTKCPNCKGRAKRETNTMPSWAGSSWYYLRYEDPKNKKALVDLKREKYWSPVDLYVGGMEHATRHLIYARFWHKFLYDIKVVNYSEPFSRLVNQGLIMATDGRKMSKRWGNVINPDDIIKTYGADTLRLYEMFIGPFDQVANWSTDSIIGPRRFLEKVWKIGQKILINKISAGFTLPGLPGGSYTDQKFHLSKFLHKTIKKVTEDIEGMHFNTAVSSMMILASEMESAFARGSGVTEQDYKKFLQLLSPFAPHIAEELWQKLLIPQSLALGSLTKSIHLSSWPVWDEGLIKEEKLKIMIQVNGKVRSEMLVDTETGEEEIEKLALSNEVVIKLLEARDIKKIIYVKGRLINIVI</sequence>
<evidence type="ECO:0000256" key="10">
    <source>
        <dbReference type="ARBA" id="ARBA00047469"/>
    </source>
</evidence>
<evidence type="ECO:0000256" key="11">
    <source>
        <dbReference type="RuleBase" id="RU363035"/>
    </source>
</evidence>
<proteinExistence type="inferred from homology"/>
<evidence type="ECO:0000256" key="5">
    <source>
        <dbReference type="ARBA" id="ARBA00022741"/>
    </source>
</evidence>
<dbReference type="EMBL" id="LBZW01000002">
    <property type="protein sequence ID" value="KKR79787.1"/>
    <property type="molecule type" value="Genomic_DNA"/>
</dbReference>
<evidence type="ECO:0000313" key="14">
    <source>
        <dbReference type="EMBL" id="KKR79787.1"/>
    </source>
</evidence>
<dbReference type="GO" id="GO:0005524">
    <property type="term" value="F:ATP binding"/>
    <property type="evidence" value="ECO:0007669"/>
    <property type="project" value="UniProtKB-KW"/>
</dbReference>
<dbReference type="PANTHER" id="PTHR43740:SF2">
    <property type="entry name" value="LEUCINE--TRNA LIGASE, MITOCHONDRIAL"/>
    <property type="match status" value="1"/>
</dbReference>
<dbReference type="SUPFAM" id="SSF52374">
    <property type="entry name" value="Nucleotidylyl transferase"/>
    <property type="match status" value="1"/>
</dbReference>
<evidence type="ECO:0000256" key="3">
    <source>
        <dbReference type="ARBA" id="ARBA00022490"/>
    </source>
</evidence>
<evidence type="ECO:0000259" key="12">
    <source>
        <dbReference type="Pfam" id="PF00133"/>
    </source>
</evidence>
<dbReference type="AlphaFoldDB" id="A0A0G0WWK7"/>
<dbReference type="Proteomes" id="UP000034749">
    <property type="component" value="Unassembled WGS sequence"/>
</dbReference>
<dbReference type="InterPro" id="IPR002302">
    <property type="entry name" value="Leu-tRNA-ligase"/>
</dbReference>
<dbReference type="Pfam" id="PF00133">
    <property type="entry name" value="tRNA-synt_1"/>
    <property type="match status" value="1"/>
</dbReference>
<evidence type="ECO:0000256" key="2">
    <source>
        <dbReference type="ARBA" id="ARBA00013164"/>
    </source>
</evidence>
<keyword evidence="4 11" id="KW-0436">Ligase</keyword>
<name>A0A0G0WWK7_9BACT</name>
<reference evidence="14 15" key="1">
    <citation type="journal article" date="2015" name="Nature">
        <title>rRNA introns, odd ribosomes, and small enigmatic genomes across a large radiation of phyla.</title>
        <authorList>
            <person name="Brown C.T."/>
            <person name="Hug L.A."/>
            <person name="Thomas B.C."/>
            <person name="Sharon I."/>
            <person name="Castelle C.J."/>
            <person name="Singh A."/>
            <person name="Wilkins M.J."/>
            <person name="Williams K.H."/>
            <person name="Banfield J.F."/>
        </authorList>
    </citation>
    <scope>NUCLEOTIDE SEQUENCE [LARGE SCALE GENOMIC DNA]</scope>
</reference>
<evidence type="ECO:0000313" key="15">
    <source>
        <dbReference type="Proteomes" id="UP000034749"/>
    </source>
</evidence>
<evidence type="ECO:0000256" key="1">
    <source>
        <dbReference type="ARBA" id="ARBA00005594"/>
    </source>
</evidence>
<evidence type="ECO:0000256" key="4">
    <source>
        <dbReference type="ARBA" id="ARBA00022598"/>
    </source>
</evidence>
<accession>A0A0G0WWK7</accession>
<dbReference type="PROSITE" id="PS00178">
    <property type="entry name" value="AA_TRNA_LIGASE_I"/>
    <property type="match status" value="1"/>
</dbReference>